<evidence type="ECO:0000313" key="1">
    <source>
        <dbReference type="EMBL" id="MBE1602998.1"/>
    </source>
</evidence>
<sequence>MHYDTAYGDFTTALHTYARTSPRLHLPRPDPAPPVRLAPGRVARSILIGMFATTPHLRVMFPGLANDLRERRDHITMPDGATLRMALYPYRGTRLASMFNGIRVLKARQHYDVFSEVYFRPLAWALTPSGRWYDEDMGESVFDNPRWAVVDDWLQYGEDVTAADLRNLCRQGVPLIGHPLLGGDQDEWVQFFSDQVTAIFEGAIPA</sequence>
<name>A0A8I0PBF0_9ACTN</name>
<comment type="caution">
    <text evidence="1">The sequence shown here is derived from an EMBL/GenBank/DDBJ whole genome shotgun (WGS) entry which is preliminary data.</text>
</comment>
<dbReference type="AlphaFoldDB" id="A0A8I0PBF0"/>
<reference evidence="1 2" key="1">
    <citation type="submission" date="2020-10" db="EMBL/GenBank/DDBJ databases">
        <title>Sequencing the genomes of 1000 actinobacteria strains.</title>
        <authorList>
            <person name="Klenk H.-P."/>
        </authorList>
    </citation>
    <scope>NUCLEOTIDE SEQUENCE [LARGE SCALE GENOMIC DNA]</scope>
    <source>
        <strain evidence="1 2">DSM 41803</strain>
    </source>
</reference>
<dbReference type="OrthoDB" id="5187680at2"/>
<gene>
    <name evidence="1" type="ORF">H4687_009227</name>
</gene>
<accession>A0A8I0PBF0</accession>
<organism evidence="1 2">
    <name type="scientific">Streptomyces stelliscabiei</name>
    <dbReference type="NCBI Taxonomy" id="146820"/>
    <lineage>
        <taxon>Bacteria</taxon>
        <taxon>Bacillati</taxon>
        <taxon>Actinomycetota</taxon>
        <taxon>Actinomycetes</taxon>
        <taxon>Kitasatosporales</taxon>
        <taxon>Streptomycetaceae</taxon>
        <taxon>Streptomyces</taxon>
    </lineage>
</organism>
<dbReference type="Proteomes" id="UP000629287">
    <property type="component" value="Unassembled WGS sequence"/>
</dbReference>
<keyword evidence="2" id="KW-1185">Reference proteome</keyword>
<dbReference type="EMBL" id="JADBGF010000002">
    <property type="protein sequence ID" value="MBE1602998.1"/>
    <property type="molecule type" value="Genomic_DNA"/>
</dbReference>
<evidence type="ECO:0000313" key="2">
    <source>
        <dbReference type="Proteomes" id="UP000629287"/>
    </source>
</evidence>
<dbReference type="RefSeq" id="WP_159026173.1">
    <property type="nucleotide sequence ID" value="NZ_JADBGF010000002.1"/>
</dbReference>
<proteinExistence type="predicted"/>
<dbReference type="GeneID" id="86833517"/>
<protein>
    <submittedName>
        <fullName evidence="1">Uncharacterized protein</fullName>
    </submittedName>
</protein>